<reference evidence="15 16" key="1">
    <citation type="submission" date="2019-08" db="EMBL/GenBank/DDBJ databases">
        <title>In-depth cultivation of the pig gut microbiome towards novel bacterial diversity and tailored functional studies.</title>
        <authorList>
            <person name="Wylensek D."/>
            <person name="Hitch T.C.A."/>
            <person name="Clavel T."/>
        </authorList>
    </citation>
    <scope>NUCLEOTIDE SEQUENCE [LARGE SCALE GENOMIC DNA]</scope>
    <source>
        <strain evidence="15 16">68-1-5</strain>
    </source>
</reference>
<sequence>MHSVHSDSRETKERTASPLSRKYDLSSGPITRSLLRLTAPILGTSLVMMLHSLVDMWCVSQLGSEAVAAAGTGGFYIWLALSLASIPRIGAQIKTAHAMGEKQYEEAASFIQTGLFLACSMGLLLGLILLVFRHPLIHFYGFRDPSVISSGITYLTTISIAMPFFLINPVFSSVYQAMGNSRLPFLINATALSANLALNLLLIFGPGPFPALGVFGAALATALSQCLMTILFFLIMFRSRELPVRLHWQAPIDLSKAKEIVRIGLPYGIQEALFALFSIVLSRLVTSFGNQEVAAYRVGAQAEAISWQTAVGFSSALTAFVGQNFGAGKPDRIRAAYKSALLLSASVGLFASLLFFLFGSEIFALFFPTEPFTVEAGALYLKILSYSQIFMCIEITTAGLFGGLGNTRIPSAIGIVFTSLRIPGAYLLSSFLGVRGIWWIITLSSIVKGICALLAVFYLKRFRPRVFFSPRS</sequence>
<dbReference type="AlphaFoldDB" id="A0A6N7USX6"/>
<feature type="transmembrane region" description="Helical" evidence="14">
    <location>
        <begin position="413"/>
        <end position="431"/>
    </location>
</feature>
<dbReference type="PIRSF" id="PIRSF006603">
    <property type="entry name" value="DinF"/>
    <property type="match status" value="1"/>
</dbReference>
<name>A0A6N7USX6_9FIRM</name>
<feature type="transmembrane region" description="Helical" evidence="14">
    <location>
        <begin position="152"/>
        <end position="171"/>
    </location>
</feature>
<evidence type="ECO:0000313" key="15">
    <source>
        <dbReference type="EMBL" id="MSR94281.1"/>
    </source>
</evidence>
<protein>
    <recommendedName>
        <fullName evidence="4">Probable multidrug resistance protein NorM</fullName>
    </recommendedName>
    <alternativeName>
        <fullName evidence="12">Multidrug-efflux transporter</fullName>
    </alternativeName>
</protein>
<evidence type="ECO:0000256" key="11">
    <source>
        <dbReference type="ARBA" id="ARBA00023136"/>
    </source>
</evidence>
<keyword evidence="8 14" id="KW-0812">Transmembrane</keyword>
<keyword evidence="6" id="KW-0050">Antiport</keyword>
<feature type="region of interest" description="Disordered" evidence="13">
    <location>
        <begin position="1"/>
        <end position="23"/>
    </location>
</feature>
<evidence type="ECO:0000256" key="2">
    <source>
        <dbReference type="ARBA" id="ARBA00004651"/>
    </source>
</evidence>
<evidence type="ECO:0000256" key="5">
    <source>
        <dbReference type="ARBA" id="ARBA00022448"/>
    </source>
</evidence>
<comment type="function">
    <text evidence="1">Multidrug efflux pump.</text>
</comment>
<dbReference type="EMBL" id="VULY01000018">
    <property type="protein sequence ID" value="MSR94281.1"/>
    <property type="molecule type" value="Genomic_DNA"/>
</dbReference>
<keyword evidence="10" id="KW-0406">Ion transport</keyword>
<evidence type="ECO:0000256" key="1">
    <source>
        <dbReference type="ARBA" id="ARBA00003408"/>
    </source>
</evidence>
<proteinExistence type="inferred from homology"/>
<dbReference type="GO" id="GO:0006811">
    <property type="term" value="P:monoatomic ion transport"/>
    <property type="evidence" value="ECO:0007669"/>
    <property type="project" value="UniProtKB-KW"/>
</dbReference>
<feature type="transmembrane region" description="Helical" evidence="14">
    <location>
        <begin position="34"/>
        <end position="54"/>
    </location>
</feature>
<evidence type="ECO:0000256" key="10">
    <source>
        <dbReference type="ARBA" id="ARBA00023065"/>
    </source>
</evidence>
<feature type="transmembrane region" description="Helical" evidence="14">
    <location>
        <begin position="340"/>
        <end position="367"/>
    </location>
</feature>
<feature type="transmembrane region" description="Helical" evidence="14">
    <location>
        <begin position="107"/>
        <end position="132"/>
    </location>
</feature>
<dbReference type="GO" id="GO:0005886">
    <property type="term" value="C:plasma membrane"/>
    <property type="evidence" value="ECO:0007669"/>
    <property type="project" value="UniProtKB-SubCell"/>
</dbReference>
<feature type="transmembrane region" description="Helical" evidence="14">
    <location>
        <begin position="437"/>
        <end position="459"/>
    </location>
</feature>
<comment type="caution">
    <text evidence="15">The sequence shown here is derived from an EMBL/GenBank/DDBJ whole genome shotgun (WGS) entry which is preliminary data.</text>
</comment>
<feature type="transmembrane region" description="Helical" evidence="14">
    <location>
        <begin position="379"/>
        <end position="401"/>
    </location>
</feature>
<evidence type="ECO:0000256" key="3">
    <source>
        <dbReference type="ARBA" id="ARBA00010199"/>
    </source>
</evidence>
<dbReference type="RefSeq" id="WP_154477827.1">
    <property type="nucleotide sequence ID" value="NZ_VULY01000018.1"/>
</dbReference>
<dbReference type="Pfam" id="PF01554">
    <property type="entry name" value="MatE"/>
    <property type="match status" value="2"/>
</dbReference>
<feature type="transmembrane region" description="Helical" evidence="14">
    <location>
        <begin position="183"/>
        <end position="205"/>
    </location>
</feature>
<comment type="similarity">
    <text evidence="3">Belongs to the multi antimicrobial extrusion (MATE) (TC 2.A.66.1) family.</text>
</comment>
<dbReference type="PANTHER" id="PTHR43298:SF2">
    <property type="entry name" value="FMN_FAD EXPORTER YEEO-RELATED"/>
    <property type="match status" value="1"/>
</dbReference>
<gene>
    <name evidence="15" type="ORF">FYJ34_08435</name>
</gene>
<dbReference type="Proteomes" id="UP000434409">
    <property type="component" value="Unassembled WGS sequence"/>
</dbReference>
<evidence type="ECO:0000256" key="6">
    <source>
        <dbReference type="ARBA" id="ARBA00022449"/>
    </source>
</evidence>
<comment type="subcellular location">
    <subcellularLocation>
        <location evidence="2">Cell membrane</location>
        <topology evidence="2">Multi-pass membrane protein</topology>
    </subcellularLocation>
</comment>
<dbReference type="GO" id="GO:0042910">
    <property type="term" value="F:xenobiotic transmembrane transporter activity"/>
    <property type="evidence" value="ECO:0007669"/>
    <property type="project" value="InterPro"/>
</dbReference>
<evidence type="ECO:0000256" key="12">
    <source>
        <dbReference type="ARBA" id="ARBA00031636"/>
    </source>
</evidence>
<dbReference type="PANTHER" id="PTHR43298">
    <property type="entry name" value="MULTIDRUG RESISTANCE PROTEIN NORM-RELATED"/>
    <property type="match status" value="1"/>
</dbReference>
<keyword evidence="9 14" id="KW-1133">Transmembrane helix</keyword>
<evidence type="ECO:0000256" key="4">
    <source>
        <dbReference type="ARBA" id="ARBA00020268"/>
    </source>
</evidence>
<evidence type="ECO:0000256" key="8">
    <source>
        <dbReference type="ARBA" id="ARBA00022692"/>
    </source>
</evidence>
<dbReference type="InterPro" id="IPR002528">
    <property type="entry name" value="MATE_fam"/>
</dbReference>
<dbReference type="InterPro" id="IPR050222">
    <property type="entry name" value="MATE_MdtK"/>
</dbReference>
<evidence type="ECO:0000313" key="16">
    <source>
        <dbReference type="Proteomes" id="UP000434409"/>
    </source>
</evidence>
<feature type="transmembrane region" description="Helical" evidence="14">
    <location>
        <begin position="211"/>
        <end position="237"/>
    </location>
</feature>
<keyword evidence="5" id="KW-0813">Transport</keyword>
<evidence type="ECO:0000256" key="13">
    <source>
        <dbReference type="SAM" id="MobiDB-lite"/>
    </source>
</evidence>
<evidence type="ECO:0000256" key="14">
    <source>
        <dbReference type="SAM" id="Phobius"/>
    </source>
</evidence>
<feature type="compositionally biased region" description="Basic and acidic residues" evidence="13">
    <location>
        <begin position="1"/>
        <end position="15"/>
    </location>
</feature>
<evidence type="ECO:0000256" key="7">
    <source>
        <dbReference type="ARBA" id="ARBA00022475"/>
    </source>
</evidence>
<keyword evidence="16" id="KW-1185">Reference proteome</keyword>
<keyword evidence="11 14" id="KW-0472">Membrane</keyword>
<dbReference type="GO" id="GO:0015297">
    <property type="term" value="F:antiporter activity"/>
    <property type="evidence" value="ECO:0007669"/>
    <property type="project" value="UniProtKB-KW"/>
</dbReference>
<dbReference type="CDD" id="cd13140">
    <property type="entry name" value="MATE_like_1"/>
    <property type="match status" value="1"/>
</dbReference>
<accession>A0A6N7USX6</accession>
<dbReference type="InterPro" id="IPR048279">
    <property type="entry name" value="MdtK-like"/>
</dbReference>
<feature type="transmembrane region" description="Helical" evidence="14">
    <location>
        <begin position="66"/>
        <end position="86"/>
    </location>
</feature>
<keyword evidence="7" id="KW-1003">Cell membrane</keyword>
<organism evidence="15 16">
    <name type="scientific">Suipraeoptans intestinalis</name>
    <dbReference type="NCBI Taxonomy" id="2606628"/>
    <lineage>
        <taxon>Bacteria</taxon>
        <taxon>Bacillati</taxon>
        <taxon>Bacillota</taxon>
        <taxon>Clostridia</taxon>
        <taxon>Lachnospirales</taxon>
        <taxon>Lachnospiraceae</taxon>
        <taxon>Suipraeoptans</taxon>
    </lineage>
</organism>
<dbReference type="NCBIfam" id="TIGR00797">
    <property type="entry name" value="matE"/>
    <property type="match status" value="1"/>
</dbReference>
<evidence type="ECO:0000256" key="9">
    <source>
        <dbReference type="ARBA" id="ARBA00022989"/>
    </source>
</evidence>